<feature type="domain" description="Fibronectin type-III" evidence="13">
    <location>
        <begin position="917"/>
        <end position="1009"/>
    </location>
</feature>
<dbReference type="WBParaSite" id="maker-uti_cns_0008093-snap-gene-0.4-mRNA-1">
    <property type="protein sequence ID" value="maker-uti_cns_0008093-snap-gene-0.4-mRNA-1"/>
    <property type="gene ID" value="maker-uti_cns_0008093-snap-gene-0.4"/>
</dbReference>
<reference evidence="15" key="1">
    <citation type="submission" date="2016-11" db="UniProtKB">
        <authorList>
            <consortium name="WormBaseParasite"/>
        </authorList>
    </citation>
    <scope>IDENTIFICATION</scope>
</reference>
<dbReference type="SMART" id="SM00408">
    <property type="entry name" value="IGc2"/>
    <property type="match status" value="4"/>
</dbReference>
<feature type="binding site" evidence="9">
    <location>
        <position position="2331"/>
    </location>
    <ligand>
        <name>ATP</name>
        <dbReference type="ChEBI" id="CHEBI:30616"/>
    </ligand>
</feature>
<dbReference type="InterPro" id="IPR008271">
    <property type="entry name" value="Ser/Thr_kinase_AS"/>
</dbReference>
<keyword evidence="6 9" id="KW-0067">ATP-binding</keyword>
<feature type="domain" description="Fibronectin type-III" evidence="13">
    <location>
        <begin position="559"/>
        <end position="652"/>
    </location>
</feature>
<dbReference type="FunFam" id="1.10.510.10:FF:000321">
    <property type="entry name" value="Bent, isoform C"/>
    <property type="match status" value="1"/>
</dbReference>
<dbReference type="SUPFAM" id="SSF48726">
    <property type="entry name" value="Immunoglobulin"/>
    <property type="match status" value="8"/>
</dbReference>
<feature type="domain" description="Ig-like" evidence="12">
    <location>
        <begin position="1959"/>
        <end position="2047"/>
    </location>
</feature>
<feature type="domain" description="Protein kinase" evidence="11">
    <location>
        <begin position="2302"/>
        <end position="2557"/>
    </location>
</feature>
<name>A0A1I8HU25_9PLAT</name>
<dbReference type="SUPFAM" id="SSF56112">
    <property type="entry name" value="Protein kinase-like (PK-like)"/>
    <property type="match status" value="1"/>
</dbReference>
<evidence type="ECO:0000256" key="3">
    <source>
        <dbReference type="ARBA" id="ARBA00022490"/>
    </source>
</evidence>
<dbReference type="PANTHER" id="PTHR14340">
    <property type="entry name" value="MICROFIBRIL-ASSOCIATED GLYCOPROTEIN 3"/>
    <property type="match status" value="1"/>
</dbReference>
<dbReference type="SMART" id="SM00409">
    <property type="entry name" value="IG"/>
    <property type="match status" value="7"/>
</dbReference>
<evidence type="ECO:0000256" key="4">
    <source>
        <dbReference type="ARBA" id="ARBA00022737"/>
    </source>
</evidence>
<dbReference type="GO" id="GO:0048738">
    <property type="term" value="P:cardiac muscle tissue development"/>
    <property type="evidence" value="ECO:0007669"/>
    <property type="project" value="TreeGrafter"/>
</dbReference>
<evidence type="ECO:0000256" key="7">
    <source>
        <dbReference type="ARBA" id="ARBA00023157"/>
    </source>
</evidence>
<dbReference type="InterPro" id="IPR017441">
    <property type="entry name" value="Protein_kinase_ATP_BS"/>
</dbReference>
<proteinExistence type="inferred from homology"/>
<evidence type="ECO:0000256" key="1">
    <source>
        <dbReference type="ARBA" id="ARBA00004204"/>
    </source>
</evidence>
<feature type="domain" description="Fibronectin type-III" evidence="13">
    <location>
        <begin position="1312"/>
        <end position="1408"/>
    </location>
</feature>
<dbReference type="PRINTS" id="PR00014">
    <property type="entry name" value="FNTYPEIII"/>
</dbReference>
<evidence type="ECO:0000313" key="14">
    <source>
        <dbReference type="Proteomes" id="UP000095280"/>
    </source>
</evidence>
<evidence type="ECO:0000256" key="6">
    <source>
        <dbReference type="ARBA" id="ARBA00022840"/>
    </source>
</evidence>
<feature type="domain" description="Ig-like" evidence="12">
    <location>
        <begin position="1517"/>
        <end position="1605"/>
    </location>
</feature>
<dbReference type="SUPFAM" id="SSF49265">
    <property type="entry name" value="Fibronectin type III"/>
    <property type="match status" value="9"/>
</dbReference>
<dbReference type="Gene3D" id="2.60.40.10">
    <property type="entry name" value="Immunoglobulins"/>
    <property type="match status" value="20"/>
</dbReference>
<dbReference type="InterPro" id="IPR000719">
    <property type="entry name" value="Prot_kinase_dom"/>
</dbReference>
<dbReference type="GO" id="GO:0031430">
    <property type="term" value="C:M band"/>
    <property type="evidence" value="ECO:0007669"/>
    <property type="project" value="TreeGrafter"/>
</dbReference>
<feature type="compositionally biased region" description="Polar residues" evidence="10">
    <location>
        <begin position="991"/>
        <end position="1004"/>
    </location>
</feature>
<dbReference type="FunFam" id="2.60.40.10:FF:000127">
    <property type="entry name" value="titin isoform X1"/>
    <property type="match status" value="4"/>
</dbReference>
<feature type="region of interest" description="Disordered" evidence="10">
    <location>
        <begin position="1392"/>
        <end position="1422"/>
    </location>
</feature>
<feature type="domain" description="Fibronectin type-III" evidence="13">
    <location>
        <begin position="1858"/>
        <end position="1953"/>
    </location>
</feature>
<organism evidence="14 15">
    <name type="scientific">Macrostomum lignano</name>
    <dbReference type="NCBI Taxonomy" id="282301"/>
    <lineage>
        <taxon>Eukaryota</taxon>
        <taxon>Metazoa</taxon>
        <taxon>Spiralia</taxon>
        <taxon>Lophotrochozoa</taxon>
        <taxon>Platyhelminthes</taxon>
        <taxon>Rhabditophora</taxon>
        <taxon>Macrostomorpha</taxon>
        <taxon>Macrostomida</taxon>
        <taxon>Macrostomidae</taxon>
        <taxon>Macrostomum</taxon>
    </lineage>
</organism>
<feature type="domain" description="Fibronectin type-III" evidence="13">
    <location>
        <begin position="1706"/>
        <end position="1852"/>
    </location>
</feature>
<feature type="domain" description="Fibronectin type-III" evidence="13">
    <location>
        <begin position="50"/>
        <end position="145"/>
    </location>
</feature>
<feature type="domain" description="Fibronectin type-III" evidence="13">
    <location>
        <begin position="1211"/>
        <end position="1306"/>
    </location>
</feature>
<dbReference type="GO" id="GO:0008307">
    <property type="term" value="F:structural constituent of muscle"/>
    <property type="evidence" value="ECO:0007669"/>
    <property type="project" value="TreeGrafter"/>
</dbReference>
<dbReference type="InterPro" id="IPR007110">
    <property type="entry name" value="Ig-like_dom"/>
</dbReference>
<dbReference type="InterPro" id="IPR036116">
    <property type="entry name" value="FN3_sf"/>
</dbReference>
<feature type="region of interest" description="Disordered" evidence="10">
    <location>
        <begin position="991"/>
        <end position="1021"/>
    </location>
</feature>
<dbReference type="FunFam" id="2.60.40.10:FF:000031">
    <property type="entry name" value="Myosin-binding protein C, slow type"/>
    <property type="match status" value="3"/>
</dbReference>
<evidence type="ECO:0000256" key="5">
    <source>
        <dbReference type="ARBA" id="ARBA00022741"/>
    </source>
</evidence>
<evidence type="ECO:0000256" key="9">
    <source>
        <dbReference type="PROSITE-ProRule" id="PRU10141"/>
    </source>
</evidence>
<dbReference type="InterPro" id="IPR011009">
    <property type="entry name" value="Kinase-like_dom_sf"/>
</dbReference>
<feature type="domain" description="Fibronectin type-III" evidence="13">
    <location>
        <begin position="1012"/>
        <end position="1110"/>
    </location>
</feature>
<feature type="domain" description="Ig-like" evidence="12">
    <location>
        <begin position="2052"/>
        <end position="2146"/>
    </location>
</feature>
<dbReference type="Gene3D" id="3.30.200.20">
    <property type="entry name" value="Phosphorylase Kinase, domain 1"/>
    <property type="match status" value="1"/>
</dbReference>
<dbReference type="GO" id="GO:0004672">
    <property type="term" value="F:protein kinase activity"/>
    <property type="evidence" value="ECO:0007669"/>
    <property type="project" value="InterPro"/>
</dbReference>
<feature type="domain" description="Fibronectin type-III" evidence="13">
    <location>
        <begin position="771"/>
        <end position="858"/>
    </location>
</feature>
<dbReference type="Pfam" id="PF00041">
    <property type="entry name" value="fn3"/>
    <property type="match status" value="14"/>
</dbReference>
<keyword evidence="3" id="KW-0963">Cytoplasm</keyword>
<dbReference type="GO" id="GO:0050793">
    <property type="term" value="P:regulation of developmental process"/>
    <property type="evidence" value="ECO:0007669"/>
    <property type="project" value="UniProtKB-ARBA"/>
</dbReference>
<feature type="domain" description="Fibronectin type-III" evidence="13">
    <location>
        <begin position="151"/>
        <end position="246"/>
    </location>
</feature>
<dbReference type="Proteomes" id="UP000095280">
    <property type="component" value="Unplaced"/>
</dbReference>
<feature type="domain" description="Fibronectin type-III" evidence="13">
    <location>
        <begin position="1414"/>
        <end position="1511"/>
    </location>
</feature>
<dbReference type="Gene3D" id="1.10.510.10">
    <property type="entry name" value="Transferase(Phosphotransferase) domain 1"/>
    <property type="match status" value="1"/>
</dbReference>
<accession>A0A1I8HU25</accession>
<evidence type="ECO:0000256" key="8">
    <source>
        <dbReference type="ARBA" id="ARBA00023319"/>
    </source>
</evidence>
<keyword evidence="4" id="KW-0677">Repeat</keyword>
<evidence type="ECO:0000259" key="13">
    <source>
        <dbReference type="PROSITE" id="PS50853"/>
    </source>
</evidence>
<dbReference type="FunFam" id="2.60.40.10:FF:000160">
    <property type="entry name" value="Titin a"/>
    <property type="match status" value="1"/>
</dbReference>
<evidence type="ECO:0000313" key="15">
    <source>
        <dbReference type="WBParaSite" id="maker-uti_cns_0008093-snap-gene-0.4-mRNA-1"/>
    </source>
</evidence>
<dbReference type="InterPro" id="IPR003599">
    <property type="entry name" value="Ig_sub"/>
</dbReference>
<dbReference type="PROSITE" id="PS50853">
    <property type="entry name" value="FN3"/>
    <property type="match status" value="14"/>
</dbReference>
<comment type="similarity">
    <text evidence="2">Belongs to the protein kinase superfamily. CAMK Ser/Thr protein kinase family.</text>
</comment>
<dbReference type="PANTHER" id="PTHR14340:SF9">
    <property type="entry name" value="FIBRONECTIN TYPE-III DOMAIN-CONTAINING PROTEIN"/>
    <property type="match status" value="1"/>
</dbReference>
<dbReference type="SMART" id="SM00220">
    <property type="entry name" value="S_TKc"/>
    <property type="match status" value="1"/>
</dbReference>
<dbReference type="PROSITE" id="PS50011">
    <property type="entry name" value="PROTEIN_KINASE_DOM"/>
    <property type="match status" value="1"/>
</dbReference>
<dbReference type="InterPro" id="IPR013783">
    <property type="entry name" value="Ig-like_fold"/>
</dbReference>
<dbReference type="PROSITE" id="PS00108">
    <property type="entry name" value="PROTEIN_KINASE_ST"/>
    <property type="match status" value="1"/>
</dbReference>
<keyword evidence="5 9" id="KW-0547">Nucleotide-binding</keyword>
<dbReference type="InterPro" id="IPR013098">
    <property type="entry name" value="Ig_I-set"/>
</dbReference>
<evidence type="ECO:0000256" key="10">
    <source>
        <dbReference type="SAM" id="MobiDB-lite"/>
    </source>
</evidence>
<keyword evidence="14" id="KW-1185">Reference proteome</keyword>
<evidence type="ECO:0000256" key="2">
    <source>
        <dbReference type="ARBA" id="ARBA00006692"/>
    </source>
</evidence>
<feature type="region of interest" description="Disordered" evidence="10">
    <location>
        <begin position="2231"/>
        <end position="2270"/>
    </location>
</feature>
<dbReference type="FunFam" id="2.60.40.10:FF:000003">
    <property type="entry name" value="Titin isoform E"/>
    <property type="match status" value="2"/>
</dbReference>
<dbReference type="CDD" id="cd00063">
    <property type="entry name" value="FN3"/>
    <property type="match status" value="14"/>
</dbReference>
<dbReference type="SMART" id="SM00060">
    <property type="entry name" value="FN3"/>
    <property type="match status" value="14"/>
</dbReference>
<dbReference type="PROSITE" id="PS00107">
    <property type="entry name" value="PROTEIN_KINASE_ATP"/>
    <property type="match status" value="1"/>
</dbReference>
<dbReference type="InterPro" id="IPR003961">
    <property type="entry name" value="FN3_dom"/>
</dbReference>
<dbReference type="FunFam" id="2.60.40.10:FF:000147">
    <property type="entry name" value="Myosin light chain kinase"/>
    <property type="match status" value="1"/>
</dbReference>
<comment type="subcellular location">
    <subcellularLocation>
        <location evidence="1">Cytoplasm</location>
        <location evidence="1">Myofibril</location>
        <location evidence="1">Sarcomere</location>
    </subcellularLocation>
</comment>
<dbReference type="PROSITE" id="PS50835">
    <property type="entry name" value="IG_LIKE"/>
    <property type="match status" value="4"/>
</dbReference>
<feature type="compositionally biased region" description="Basic and acidic residues" evidence="10">
    <location>
        <begin position="647"/>
        <end position="657"/>
    </location>
</feature>
<feature type="domain" description="Fibronectin type-III" evidence="13">
    <location>
        <begin position="350"/>
        <end position="449"/>
    </location>
</feature>
<evidence type="ECO:0000259" key="12">
    <source>
        <dbReference type="PROSITE" id="PS50835"/>
    </source>
</evidence>
<dbReference type="GO" id="GO:0045214">
    <property type="term" value="P:sarcomere organization"/>
    <property type="evidence" value="ECO:0007669"/>
    <property type="project" value="TreeGrafter"/>
</dbReference>
<feature type="region of interest" description="Disordered" evidence="10">
    <location>
        <begin position="629"/>
        <end position="658"/>
    </location>
</feature>
<dbReference type="FunFam" id="2.60.40.10:FF:000425">
    <property type="entry name" value="Myosin light chain kinase"/>
    <property type="match status" value="1"/>
</dbReference>
<dbReference type="GO" id="GO:0005524">
    <property type="term" value="F:ATP binding"/>
    <property type="evidence" value="ECO:0007669"/>
    <property type="project" value="UniProtKB-UniRule"/>
</dbReference>
<dbReference type="Pfam" id="PF07679">
    <property type="entry name" value="I-set"/>
    <property type="match status" value="6"/>
</dbReference>
<dbReference type="GO" id="GO:0051239">
    <property type="term" value="P:regulation of multicellular organismal process"/>
    <property type="evidence" value="ECO:0007669"/>
    <property type="project" value="UniProtKB-ARBA"/>
</dbReference>
<keyword evidence="7" id="KW-1015">Disulfide bond</keyword>
<feature type="domain" description="Fibronectin type-III" evidence="13">
    <location>
        <begin position="455"/>
        <end position="553"/>
    </location>
</feature>
<dbReference type="FunFam" id="2.60.40.10:FF:000056">
    <property type="entry name" value="twitchin isoform X4"/>
    <property type="match status" value="3"/>
</dbReference>
<feature type="region of interest" description="Disordered" evidence="10">
    <location>
        <begin position="1291"/>
        <end position="1334"/>
    </location>
</feature>
<dbReference type="InterPro" id="IPR036179">
    <property type="entry name" value="Ig-like_dom_sf"/>
</dbReference>
<feature type="domain" description="Ig-like" evidence="12">
    <location>
        <begin position="250"/>
        <end position="343"/>
    </location>
</feature>
<protein>
    <submittedName>
        <fullName evidence="15">Titin</fullName>
    </submittedName>
</protein>
<feature type="domain" description="Fibronectin type-III" evidence="13">
    <location>
        <begin position="2151"/>
        <end position="2248"/>
    </location>
</feature>
<evidence type="ECO:0000259" key="11">
    <source>
        <dbReference type="PROSITE" id="PS50011"/>
    </source>
</evidence>
<keyword evidence="8" id="KW-0393">Immunoglobulin domain</keyword>
<dbReference type="InterPro" id="IPR003598">
    <property type="entry name" value="Ig_sub2"/>
</dbReference>
<dbReference type="Pfam" id="PF00069">
    <property type="entry name" value="Pkinase"/>
    <property type="match status" value="1"/>
</dbReference>
<sequence>NCFFVFVCTRISVKEAARSHSGVYKVTVVNEVGEDSADVEVLVLGKPGRPEGPLEVSDVTKTSCQLTWKPPTDDGGSPVQNYVVQKLDTQKGEWETVSETVSGTTFTVPRLKEGHEYQFRVAAETLQGISEPLETSGAPTKAKNPYDAADAPAAPEIVDHDRTKVDLAFKPPRRDGGSPIIGYIVERKEIKATRWVKVTRNPVPGLEFTDDTVKEGKEYEYRVAAVNAAGPSEVSPSSKPVKAKPSKAAPELDLSALGLGPDGGEIRVRAGEPLQLEIPVDGAPKPTVAWTKDAAPVGPSAQVEDKEEATKLRVDNAKKSDAGLYEIVASNANGTAKAAVRVVVLDRPDPPEGPLDVSDILATSCQLAWRPPKDTGGCELTGYEVERCEEGDRVWEKVPPATALGDTETSRPAKQLRDGKRYRFRVRAVNRYGASEPLETSSPILAKNPFDSPQAPESLSVDRVDRNQVALSWKPPKSDGGNPVVGYLVEKRQKGVDLWEKVGMGVPTTERLAHIINSGLVENREFEFRVSAVNAAGPGEPSKATQPVLIRDPVLPAGAPGEVTVEKVRRDGAQLSWSKPRSDGGSKITGFVVEKKGPSGDWVPVKTVPANERATFVPLNEGEEAQFRVRAENEAGPGEPTRPSRSVKAENEPEAPKLDMSGLKDVTIKAGQDLLVKLPYRGCPKPTVILRERDRWQGFDEMTDRVGNQVARWKPPSDGNPVGYGETTERRRFMGKVADVSSSGFQRRRSRRTKQGNATVLIRDPVLPAGAPGEVTVEKVRRDGAQLSWSKPRSDGGSKITGFVVEKKGPSGDWVPVKTRATFVPLNEGEEAQFRVRAENEAGPGGRLGQCSVKAENEPEAPKLDMRKTRADRGELTLSASKATGANSGEYKITLKNLVGKDTGTMRITVLDKPGTCTGPLEATDIEANQVTLKWAPPKSDGGEPNYVLEKRPKGSEEWQPVNSFLAGTSATVKGLEEGKPYEFRVMAENSQGRSAPLNTSSPVTPKPPYNPPSACSQPNVDEVTADSVSLSWAPPKENGGSPVTGYLVEKKAKGDTAWSKASATPVQGTSYTVKNLPEGKEFEFRVTPVNKAGPGTASEPTARVRVQAPLTAPKVLAEFATKEVTANAGEEFKIRVPYQGSPPDSVECLRNGNEAVPVERFEVRQEASEVLVVCRKATKADEARYNVILSNKAGKDSVDVKVNVVDKPAPPEGPLEVTKVGADSCALAWRPPKDDGGAPIDNYVVEKQDPRTGEWSPVSKFVRKPEYEAMGLETDKPVRFRVRAENRNGLSEPLELETPVTPKPAYRAASAPESVSATDADADSVSLSWRKPRDDGGSKITGYVVECRPAGGSGKWKRVAEVPGRETTAKATGLETNAKYEFRVTAKNEAGLGEPSEASHAVETKSKTTAPSAPGSPMVNKTGKNYAELAWTKPINDGGSRLTGYRVEKRKKGAGDGDWETAATVPAVSTEAIIDGLTENDELEFRVAALNACGASESSPASLPVKILDKTSGTAPEFLSRLQPASGAVGGTAVFSCRIDGKPPPEIRWMRGGVEIRPSARAQVTSDGETATLTLTDLTEADAGEIECQLVSKAGRESASARLTVMRAPRVDRSLPDQTAPLGESLKLKIPYTGDGPLRLTLRHSGKDVSASDRVRLQEFDDYVTVGLRDLVAEDSGEYRLELANDSGSAQVTFKLKVKCPPGAPTGPLQASEVTKSSCKLTWKPPREDGGSKVTHYVVDRRETGKDNWLTVASFCKSEDNYFVHYKGNSCAKDYGNNEHASVQGGLLICDHTLPQVLLRPCPTLPCPQDTAAELQGLVEGSEYSFRVSAVNENGSSQPIETANSVLAKMPFDKPKSPGEPTAEEVGADFVSLTWQRPVSDGGGRITGYHVEKREAGSDTWARVNFAPIPNTTFNIPGLVEGKDYEFRVFAENEAGLSEPSGASRKVPVRDPNSATLPEFTAQLKRLQVNEGKRAEFEVQVTGTPPLDVTWFKGVRELAPGGRLDMGKDGDRYYLTINNCSAEDADEYSVRVSNKAGSRSSRSDLVIRLEPRIKVPPRFEKPTVMDKGDSLTIKLPFSACPKPTSTWKLNGSDLKIGGRKLEAEQKERHCVLTVNDLSREDSGVYCLTLENDLGATSASVELRVNDRPEPPRGLHLESATETSLVFTWQPPPADADGAPAYISGYDIEKRELPDGQWVRCCQSRFTQASVESSLMRGRQYEFRVVAENLHGRSDPSEPSGPHQLAEEAVKPRRAGAQQAGLPAEGSLPKPDNYDKFYTNMWDKQKRPLPATIKSHSVFDDYEILERLGSGAFGVVHRCKELSTGQYFVAKFIQTPTAIEKQTVRQEVAVMNALHHSKLINLHDVYESVQETVLIVEFLSGGDLFDRVADDSYKMTEAEVIKYIRQVCEGLLYMHEQGYVHLDIKPENIICETSKSTNIKLVDFGLTTRLDPNEPVKVTMATAEFAAPEIAEHEPVGFYTDMWAVGVLAYVLLSGLSPFLGNDSYETLANVRRCEWEFQRDAFSSVSDDAKDFIKNLLVRRGEKRLTVHEALEHPWLLEGRSLDGLDKRIAASKFEKLRQRAQDL</sequence>